<gene>
    <name evidence="2" type="ORF">P171DRAFT_524417</name>
</gene>
<proteinExistence type="predicted"/>
<comment type="caution">
    <text evidence="2">The sequence shown here is derived from an EMBL/GenBank/DDBJ whole genome shotgun (WGS) entry which is preliminary data.</text>
</comment>
<protein>
    <recommendedName>
        <fullName evidence="1">ABM domain-containing protein</fullName>
    </recommendedName>
</protein>
<dbReference type="InterPro" id="IPR007138">
    <property type="entry name" value="ABM_dom"/>
</dbReference>
<organism evidence="2 3">
    <name type="scientific">Karstenula rhodostoma CBS 690.94</name>
    <dbReference type="NCBI Taxonomy" id="1392251"/>
    <lineage>
        <taxon>Eukaryota</taxon>
        <taxon>Fungi</taxon>
        <taxon>Dikarya</taxon>
        <taxon>Ascomycota</taxon>
        <taxon>Pezizomycotina</taxon>
        <taxon>Dothideomycetes</taxon>
        <taxon>Pleosporomycetidae</taxon>
        <taxon>Pleosporales</taxon>
        <taxon>Massarineae</taxon>
        <taxon>Didymosphaeriaceae</taxon>
        <taxon>Karstenula</taxon>
    </lineage>
</organism>
<dbReference type="SUPFAM" id="SSF54909">
    <property type="entry name" value="Dimeric alpha+beta barrel"/>
    <property type="match status" value="2"/>
</dbReference>
<accession>A0A9P4U8M6</accession>
<evidence type="ECO:0000313" key="2">
    <source>
        <dbReference type="EMBL" id="KAF2440348.1"/>
    </source>
</evidence>
<sequence length="218" mass="24393">MPNLVVIAKLPFASSAAKDTALEKLARIAQFAKENEPDTLTYFISSSRDEADANALYVVEEYTSRAAFDAHMSIDPVKDMVNWLASNPGNIDGEATVSMSETHASFTRPDVLGAADPWICYASIEYKEGKRAEALEPWKYVASETEKNEAGTLSYSILKDEGQPETVRTVEVYKSQAYFKEVHVPSRAVQENAKRYGEGIRVSVRHVFLEYWTGYFGR</sequence>
<dbReference type="PANTHER" id="PTHR40624:SF1">
    <property type="entry name" value="BIOSYNTHESIS MONOOXYGENASE, PUTATIVE (AFU_ORTHOLOGUE AFUA_1G12025)-RELATED"/>
    <property type="match status" value="1"/>
</dbReference>
<evidence type="ECO:0000259" key="1">
    <source>
        <dbReference type="PROSITE" id="PS51725"/>
    </source>
</evidence>
<dbReference type="PANTHER" id="PTHR40624">
    <property type="entry name" value="BIOSYNTHESIS MONOOXYGENASE, PUTATIVE (AFU_ORTHOLOGUE AFUA_1G12025)-RELATED"/>
    <property type="match status" value="1"/>
</dbReference>
<name>A0A9P4U8M6_9PLEO</name>
<dbReference type="Gene3D" id="3.30.70.100">
    <property type="match status" value="1"/>
</dbReference>
<dbReference type="AlphaFoldDB" id="A0A9P4U8M6"/>
<dbReference type="OrthoDB" id="4520428at2759"/>
<dbReference type="InterPro" id="IPR011008">
    <property type="entry name" value="Dimeric_a/b-barrel"/>
</dbReference>
<dbReference type="EMBL" id="MU001507">
    <property type="protein sequence ID" value="KAF2440348.1"/>
    <property type="molecule type" value="Genomic_DNA"/>
</dbReference>
<reference evidence="2" key="1">
    <citation type="journal article" date="2020" name="Stud. Mycol.">
        <title>101 Dothideomycetes genomes: a test case for predicting lifestyles and emergence of pathogens.</title>
        <authorList>
            <person name="Haridas S."/>
            <person name="Albert R."/>
            <person name="Binder M."/>
            <person name="Bloem J."/>
            <person name="Labutti K."/>
            <person name="Salamov A."/>
            <person name="Andreopoulos B."/>
            <person name="Baker S."/>
            <person name="Barry K."/>
            <person name="Bills G."/>
            <person name="Bluhm B."/>
            <person name="Cannon C."/>
            <person name="Castanera R."/>
            <person name="Culley D."/>
            <person name="Daum C."/>
            <person name="Ezra D."/>
            <person name="Gonzalez J."/>
            <person name="Henrissat B."/>
            <person name="Kuo A."/>
            <person name="Liang C."/>
            <person name="Lipzen A."/>
            <person name="Lutzoni F."/>
            <person name="Magnuson J."/>
            <person name="Mondo S."/>
            <person name="Nolan M."/>
            <person name="Ohm R."/>
            <person name="Pangilinan J."/>
            <person name="Park H.-J."/>
            <person name="Ramirez L."/>
            <person name="Alfaro M."/>
            <person name="Sun H."/>
            <person name="Tritt A."/>
            <person name="Yoshinaga Y."/>
            <person name="Zwiers L.-H."/>
            <person name="Turgeon B."/>
            <person name="Goodwin S."/>
            <person name="Spatafora J."/>
            <person name="Crous P."/>
            <person name="Grigoriev I."/>
        </authorList>
    </citation>
    <scope>NUCLEOTIDE SEQUENCE</scope>
    <source>
        <strain evidence="2">CBS 690.94</strain>
    </source>
</reference>
<dbReference type="PROSITE" id="PS51725">
    <property type="entry name" value="ABM"/>
    <property type="match status" value="2"/>
</dbReference>
<dbReference type="Pfam" id="PF03992">
    <property type="entry name" value="ABM"/>
    <property type="match status" value="2"/>
</dbReference>
<evidence type="ECO:0000313" key="3">
    <source>
        <dbReference type="Proteomes" id="UP000799764"/>
    </source>
</evidence>
<dbReference type="Proteomes" id="UP000799764">
    <property type="component" value="Unassembled WGS sequence"/>
</dbReference>
<feature type="domain" description="ABM" evidence="1">
    <location>
        <begin position="4"/>
        <end position="99"/>
    </location>
</feature>
<keyword evidence="3" id="KW-1185">Reference proteome</keyword>
<feature type="domain" description="ABM" evidence="1">
    <location>
        <begin position="118"/>
        <end position="208"/>
    </location>
</feature>